<evidence type="ECO:0000313" key="3">
    <source>
        <dbReference type="Proteomes" id="UP000432089"/>
    </source>
</evidence>
<keyword evidence="3" id="KW-1185">Reference proteome</keyword>
<feature type="region of interest" description="Disordered" evidence="1">
    <location>
        <begin position="1"/>
        <end position="39"/>
    </location>
</feature>
<comment type="caution">
    <text evidence="2">The sequence shown here is derived from an EMBL/GenBank/DDBJ whole genome shotgun (WGS) entry which is preliminary data.</text>
</comment>
<gene>
    <name evidence="2" type="ORF">F6X38_15405</name>
</gene>
<sequence length="229" mass="22382">MPPAPIAAAPVETPAVAAQPPAAQPGAPAEPDQQAQAGQLPDACFAYPAKLQPAEIEEFLAKPDELLTRYGGGGVALSNRVRSLAGSDGRTLDPLLRLAAAAKPDEKAMIGAGLGRAAFACSRTSPAYAAMIQSMIASRSSPELLTAFLSATNDIQTAAIGAGASAGASGAGGGGLAGGGLAGPFSAGLGGDEVVPTTAPAYSGVSRSIVLLDGDDDDDNGSVSPANSD</sequence>
<proteinExistence type="predicted"/>
<dbReference type="EMBL" id="VZDO01000012">
    <property type="protein sequence ID" value="KAB0678863.1"/>
    <property type="molecule type" value="Genomic_DNA"/>
</dbReference>
<reference evidence="2 3" key="1">
    <citation type="submission" date="2019-09" db="EMBL/GenBank/DDBJ databases">
        <title>YIM 132180 draft genome.</title>
        <authorList>
            <person name="Zhang K."/>
        </authorList>
    </citation>
    <scope>NUCLEOTIDE SEQUENCE [LARGE SCALE GENOMIC DNA]</scope>
    <source>
        <strain evidence="2 3">YIM 132180</strain>
    </source>
</reference>
<dbReference type="RefSeq" id="WP_150971105.1">
    <property type="nucleotide sequence ID" value="NZ_VZDO01000012.1"/>
</dbReference>
<name>A0A7V7PN14_9HYPH</name>
<evidence type="ECO:0000313" key="2">
    <source>
        <dbReference type="EMBL" id="KAB0678863.1"/>
    </source>
</evidence>
<protein>
    <submittedName>
        <fullName evidence="2">Uncharacterized protein</fullName>
    </submittedName>
</protein>
<evidence type="ECO:0000256" key="1">
    <source>
        <dbReference type="SAM" id="MobiDB-lite"/>
    </source>
</evidence>
<accession>A0A7V7PN14</accession>
<organism evidence="2 3">
    <name type="scientific">Plantimonas leprariae</name>
    <dbReference type="NCBI Taxonomy" id="2615207"/>
    <lineage>
        <taxon>Bacteria</taxon>
        <taxon>Pseudomonadati</taxon>
        <taxon>Pseudomonadota</taxon>
        <taxon>Alphaproteobacteria</taxon>
        <taxon>Hyphomicrobiales</taxon>
        <taxon>Aurantimonadaceae</taxon>
        <taxon>Plantimonas</taxon>
    </lineage>
</organism>
<dbReference type="Proteomes" id="UP000432089">
    <property type="component" value="Unassembled WGS sequence"/>
</dbReference>
<dbReference type="AlphaFoldDB" id="A0A7V7PN14"/>